<accession>I3SGS0</accession>
<proteinExistence type="evidence at transcript level"/>
<evidence type="ECO:0000313" key="1">
    <source>
        <dbReference type="EMBL" id="AFK39462.1"/>
    </source>
</evidence>
<reference evidence="1" key="1">
    <citation type="submission" date="2012-05" db="EMBL/GenBank/DDBJ databases">
        <authorList>
            <person name="Krishnakumar V."/>
            <person name="Cheung F."/>
            <person name="Xiao Y."/>
            <person name="Chan A."/>
            <person name="Moskal W.A."/>
            <person name="Town C.D."/>
        </authorList>
    </citation>
    <scope>NUCLEOTIDE SEQUENCE</scope>
</reference>
<name>I3SGS0_LOTJA</name>
<protein>
    <submittedName>
        <fullName evidence="1">Uncharacterized protein</fullName>
    </submittedName>
</protein>
<sequence length="35" mass="3956">MRKGAAAHEVEVIGDWLPSTSLSCYLELKNTIFFK</sequence>
<dbReference type="AlphaFoldDB" id="I3SGS0"/>
<dbReference type="EMBL" id="BT139667">
    <property type="protein sequence ID" value="AFK39462.1"/>
    <property type="molecule type" value="mRNA"/>
</dbReference>
<organism evidence="1">
    <name type="scientific">Lotus japonicus</name>
    <name type="common">Lotus corniculatus var. japonicus</name>
    <dbReference type="NCBI Taxonomy" id="34305"/>
    <lineage>
        <taxon>Eukaryota</taxon>
        <taxon>Viridiplantae</taxon>
        <taxon>Streptophyta</taxon>
        <taxon>Embryophyta</taxon>
        <taxon>Tracheophyta</taxon>
        <taxon>Spermatophyta</taxon>
        <taxon>Magnoliopsida</taxon>
        <taxon>eudicotyledons</taxon>
        <taxon>Gunneridae</taxon>
        <taxon>Pentapetalae</taxon>
        <taxon>rosids</taxon>
        <taxon>fabids</taxon>
        <taxon>Fabales</taxon>
        <taxon>Fabaceae</taxon>
        <taxon>Papilionoideae</taxon>
        <taxon>50 kb inversion clade</taxon>
        <taxon>NPAAA clade</taxon>
        <taxon>Hologalegina</taxon>
        <taxon>robinioid clade</taxon>
        <taxon>Loteae</taxon>
        <taxon>Lotus</taxon>
    </lineage>
</organism>